<dbReference type="GeneID" id="24723466"/>
<keyword evidence="4" id="KW-1185">Reference proteome</keyword>
<gene>
    <name evidence="3" type="ORF">BCP8-2_202</name>
</gene>
<keyword evidence="3" id="KW-0540">Nuclease</keyword>
<dbReference type="CDD" id="cd00267">
    <property type="entry name" value="ABC_ATPase"/>
    <property type="match status" value="1"/>
</dbReference>
<dbReference type="GO" id="GO:0006302">
    <property type="term" value="P:double-strand break repair"/>
    <property type="evidence" value="ECO:0007669"/>
    <property type="project" value="InterPro"/>
</dbReference>
<dbReference type="InterPro" id="IPR038729">
    <property type="entry name" value="Rad50/SbcC_AAA"/>
</dbReference>
<keyword evidence="3" id="KW-0269">Exonuclease</keyword>
<feature type="coiled-coil region" evidence="1">
    <location>
        <begin position="386"/>
        <end position="471"/>
    </location>
</feature>
<dbReference type="PANTHER" id="PTHR32114">
    <property type="entry name" value="ABC TRANSPORTER ABCH.3"/>
    <property type="match status" value="1"/>
</dbReference>
<dbReference type="KEGG" id="vg:24723466"/>
<dbReference type="SUPFAM" id="SSF52540">
    <property type="entry name" value="P-loop containing nucleoside triphosphate hydrolases"/>
    <property type="match status" value="1"/>
</dbReference>
<dbReference type="EMBL" id="KJ081346">
    <property type="protein sequence ID" value="AHJ87240.1"/>
    <property type="molecule type" value="Genomic_DNA"/>
</dbReference>
<proteinExistence type="predicted"/>
<keyword evidence="1" id="KW-0175">Coiled coil</keyword>
<dbReference type="OrthoDB" id="6017at10239"/>
<keyword evidence="3" id="KW-0378">Hydrolase</keyword>
<dbReference type="Proteomes" id="UP000033014">
    <property type="component" value="Segment"/>
</dbReference>
<dbReference type="GO" id="GO:0004527">
    <property type="term" value="F:exonuclease activity"/>
    <property type="evidence" value="ECO:0007669"/>
    <property type="project" value="UniProtKB-KW"/>
</dbReference>
<protein>
    <submittedName>
        <fullName evidence="3">Putative exonuclease I</fullName>
    </submittedName>
</protein>
<name>A0A0E3D9P4_9CAUD</name>
<accession>A0A0E3D9P4</accession>
<evidence type="ECO:0000259" key="2">
    <source>
        <dbReference type="Pfam" id="PF13476"/>
    </source>
</evidence>
<sequence>MQWDKLVLKNFLAINEATIHLHNQGLVLIDGINESDPKYKSNGAGKSTLIPDSLSYALYDITTKGDKADDVINNKVGKNTAVILYGRKGEDTYRIERYRKHTKHKNKVKLFRNDEEITGKSATVTNKLIEDLIGIPYNTFVNSILFAQKSDGLGSFAVLPDSRKKEILDSLLNLDIYSIAQEVAKERVKSKEREIDEKRREGDKLEWSLQQVDVMEEQEKQQYENTRALIKQEQKNLADTIKQLNDYPAKFFPVVDKCREEVERLTKERDAMATVDISAYQNDVNQKQQLVMATKAEINRLTKEKSTIVTNYKKVEMSKTCPVCGSELDSTHREQELESLKDQLRQVLISLQSLEPLLQQHEAEYQAAYEVFSQHKDVQNRAMDEYRNISVQIQKNEQAIQHYEANLKALKDKVKHINSTLEKLMSIPEPQKKDSDREAIKEQITAHKHSLVALEKEKHELEDAVKVYSNEGVKSHVLDLITPFLNEQGNTYLAKLAGSNMELNFSTRTPKKDGGFSEKFDVQLINRAGGDKYKSNSGGERKRADLAISLALQDLVLGSTNLIVYDEVFDALDEVGVESVIELLKERVKTIGTVFVITHNQHFSNLFEKRITVVKDKNGISTLKEGEGKS</sequence>
<dbReference type="Pfam" id="PF13476">
    <property type="entry name" value="AAA_23"/>
    <property type="match status" value="1"/>
</dbReference>
<organism evidence="3 4">
    <name type="scientific">Bacillus phage BCP8-2</name>
    <dbReference type="NCBI Taxonomy" id="1129192"/>
    <lineage>
        <taxon>Viruses</taxon>
        <taxon>Duplodnaviria</taxon>
        <taxon>Heunggongvirae</taxon>
        <taxon>Uroviricota</taxon>
        <taxon>Caudoviricetes</taxon>
        <taxon>Herelleviridae</taxon>
        <taxon>Bastillevirinae</taxon>
        <taxon>Caeruleovirus</taxon>
        <taxon>Caeruleovirus BCP82</taxon>
    </lineage>
</organism>
<evidence type="ECO:0000313" key="4">
    <source>
        <dbReference type="Proteomes" id="UP000033014"/>
    </source>
</evidence>
<reference evidence="3 4" key="2">
    <citation type="journal article" date="2015" name="Arch. Virol.">
        <title>Complete genome sequence analysis and identification of putative metallo-beta-lactamase and SpoIIIE homologs in Bacillus cereus group phage BCP8-2, a new member of the proposed Bastille-like group.</title>
        <authorList>
            <person name="Asare P.T."/>
            <person name="Bandara N."/>
            <person name="Jeong T.Y."/>
            <person name="Ryu S."/>
            <person name="Klumpp J."/>
            <person name="Kim K.P."/>
        </authorList>
    </citation>
    <scope>NUCLEOTIDE SEQUENCE [LARGE SCALE GENOMIC DNA]</scope>
    <source>
        <strain evidence="3">BCP8-2</strain>
    </source>
</reference>
<reference evidence="4" key="1">
    <citation type="submission" date="2014-01" db="EMBL/GenBank/DDBJ databases">
        <title>Genomic and Proteomic Analysis of Broad Host Range Virulent Bacillus Group Phage BCP8-2 Leading To the Creation of New Genus within Myoviruses.</title>
        <authorList>
            <person name="Bandara N."/>
            <person name="Asare P.T."/>
            <person name="Kim K.P."/>
        </authorList>
    </citation>
    <scope>NUCLEOTIDE SEQUENCE [LARGE SCALE GENOMIC DNA]</scope>
</reference>
<dbReference type="GO" id="GO:0016887">
    <property type="term" value="F:ATP hydrolysis activity"/>
    <property type="evidence" value="ECO:0007669"/>
    <property type="project" value="InterPro"/>
</dbReference>
<evidence type="ECO:0000256" key="1">
    <source>
        <dbReference type="SAM" id="Coils"/>
    </source>
</evidence>
<dbReference type="PANTHER" id="PTHR32114:SF2">
    <property type="entry name" value="ABC TRANSPORTER ABCH.3"/>
    <property type="match status" value="1"/>
</dbReference>
<dbReference type="SUPFAM" id="SSF75712">
    <property type="entry name" value="Rad50 coiled-coil Zn hook"/>
    <property type="match status" value="1"/>
</dbReference>
<dbReference type="InterPro" id="IPR027417">
    <property type="entry name" value="P-loop_NTPase"/>
</dbReference>
<dbReference type="RefSeq" id="YP_009149763.1">
    <property type="nucleotide sequence ID" value="NC_027355.1"/>
</dbReference>
<dbReference type="Gene3D" id="1.10.287.510">
    <property type="entry name" value="Helix hairpin bin"/>
    <property type="match status" value="1"/>
</dbReference>
<evidence type="ECO:0000313" key="3">
    <source>
        <dbReference type="EMBL" id="AHJ87240.1"/>
    </source>
</evidence>
<feature type="coiled-coil region" evidence="1">
    <location>
        <begin position="181"/>
        <end position="304"/>
    </location>
</feature>
<feature type="domain" description="Rad50/SbcC-type AAA" evidence="2">
    <location>
        <begin position="5"/>
        <end position="242"/>
    </location>
</feature>
<dbReference type="Gene3D" id="3.40.50.300">
    <property type="entry name" value="P-loop containing nucleotide triphosphate hydrolases"/>
    <property type="match status" value="2"/>
</dbReference>